<evidence type="ECO:0000256" key="1">
    <source>
        <dbReference type="SAM" id="Phobius"/>
    </source>
</evidence>
<feature type="transmembrane region" description="Helical" evidence="1">
    <location>
        <begin position="164"/>
        <end position="185"/>
    </location>
</feature>
<organism evidence="3 4">
    <name type="scientific">Thioploca ingrica</name>
    <dbReference type="NCBI Taxonomy" id="40754"/>
    <lineage>
        <taxon>Bacteria</taxon>
        <taxon>Pseudomonadati</taxon>
        <taxon>Pseudomonadota</taxon>
        <taxon>Gammaproteobacteria</taxon>
        <taxon>Thiotrichales</taxon>
        <taxon>Thiotrichaceae</taxon>
        <taxon>Thioploca</taxon>
    </lineage>
</organism>
<keyword evidence="1" id="KW-1133">Transmembrane helix</keyword>
<sequence length="658" mass="75367">MAPTVNLTLFPRLATLSGLLVILILVILPHLFHLAWWIIPTFFIMLLWRYLIFQQRGWSFSPTLQFSLALLVLLGIFLSYGTWFGRDAGIAFLVLLCGLKWLEMNSRRDAFLLVFLSYFLIITHFLYSQAIITVIYLGIVTWLITATLISLSDNNDKLLPVQRLRLSATLLGQALPLMIVLFFLFPRLTGTLWSLPKDAYSGVTGLSDSISLGQVSKLSLSNDVAFRVKFHSKIPPPSSLYWRGPVLWWTNGRDWQSGVQYDNKMNNLDLHPIGEAINYTITLEPHNQRWLFALDLPAQAPPQGYLSMDYQVLANSLVHQRLIYQLSSYIHYRADILTHQQYHLGLSLPPGKHPRALALAKQWLQQNPQPQAIVQRALQYFNQEAFVYTYTPPLLIADPIDEFLFKTHQGFCEHYAAAFTVLMRAAGIPARIVTGYLGGIVNPIGNYLIVRQRDAHAWSEIWLPNQGWVRVDPTAAIAPERIEAGIDSILPTQENRLGGFLTENSIVIQVWQNLRYRWDIINNTWNQGIVGYNSFRQQQLISQLGLENVGWRGMIILLLALTMTLLFLLATWIWLRPSIKINDPAQQIYQRFCRKLARRGLLRHLSEGPLTFANRVSTLHPDLAQATHQIIALYLQTRYRSQSQTLAQLRLAVQRFHP</sequence>
<feature type="transmembrane region" description="Helical" evidence="1">
    <location>
        <begin position="110"/>
        <end position="127"/>
    </location>
</feature>
<feature type="transmembrane region" description="Helical" evidence="1">
    <location>
        <begin position="34"/>
        <end position="52"/>
    </location>
</feature>
<keyword evidence="1" id="KW-0812">Transmembrane</keyword>
<dbReference type="STRING" id="40754.THII_0772"/>
<dbReference type="InterPro" id="IPR021878">
    <property type="entry name" value="TgpA_N"/>
</dbReference>
<keyword evidence="4" id="KW-1185">Reference proteome</keyword>
<dbReference type="AlphaFoldDB" id="A0A090ADW7"/>
<dbReference type="InterPro" id="IPR002931">
    <property type="entry name" value="Transglutaminase-like"/>
</dbReference>
<protein>
    <submittedName>
        <fullName evidence="3">Transglutaminase domain-containing protein</fullName>
    </submittedName>
</protein>
<dbReference type="PANTHER" id="PTHR42736">
    <property type="entry name" value="PROTEIN-GLUTAMINE GAMMA-GLUTAMYLTRANSFERASE"/>
    <property type="match status" value="1"/>
</dbReference>
<evidence type="ECO:0000313" key="4">
    <source>
        <dbReference type="Proteomes" id="UP000031623"/>
    </source>
</evidence>
<dbReference type="Gene3D" id="3.10.620.30">
    <property type="match status" value="1"/>
</dbReference>
<gene>
    <name evidence="3" type="ORF">THII_0772</name>
</gene>
<dbReference type="InterPro" id="IPR025403">
    <property type="entry name" value="TgpA-like_C"/>
</dbReference>
<dbReference type="Pfam" id="PF01841">
    <property type="entry name" value="Transglut_core"/>
    <property type="match status" value="1"/>
</dbReference>
<dbReference type="PANTHER" id="PTHR42736:SF1">
    <property type="entry name" value="PROTEIN-GLUTAMINE GAMMA-GLUTAMYLTRANSFERASE"/>
    <property type="match status" value="1"/>
</dbReference>
<dbReference type="HOGENOM" id="CLU_012397_0_0_6"/>
<feature type="transmembrane region" description="Helical" evidence="1">
    <location>
        <begin position="549"/>
        <end position="575"/>
    </location>
</feature>
<reference evidence="3" key="1">
    <citation type="journal article" date="2014" name="ISME J.">
        <title>Ecophysiology of Thioploca ingrica as revealed by the complete genome sequence supplemented with proteomic evidence.</title>
        <authorList>
            <person name="Kojima H."/>
            <person name="Ogura Y."/>
            <person name="Yamamoto N."/>
            <person name="Togashi T."/>
            <person name="Mori H."/>
            <person name="Watanabe T."/>
            <person name="Nemoto F."/>
            <person name="Kurokawa K."/>
            <person name="Hayashi T."/>
            <person name="Fukui M."/>
        </authorList>
    </citation>
    <scope>NUCLEOTIDE SEQUENCE [LARGE SCALE GENOMIC DNA]</scope>
</reference>
<dbReference type="Pfam" id="PF11992">
    <property type="entry name" value="TgpA_N"/>
    <property type="match status" value="1"/>
</dbReference>
<feature type="transmembrane region" description="Helical" evidence="1">
    <location>
        <begin position="64"/>
        <end position="82"/>
    </location>
</feature>
<accession>A0A090ADW7</accession>
<feature type="domain" description="Transglutaminase-like" evidence="2">
    <location>
        <begin position="404"/>
        <end position="475"/>
    </location>
</feature>
<dbReference type="KEGG" id="tig:THII_0772"/>
<feature type="transmembrane region" description="Helical" evidence="1">
    <location>
        <begin position="133"/>
        <end position="152"/>
    </location>
</feature>
<keyword evidence="1" id="KW-0472">Membrane</keyword>
<dbReference type="InterPro" id="IPR038765">
    <property type="entry name" value="Papain-like_cys_pep_sf"/>
</dbReference>
<dbReference type="OrthoDB" id="9804872at2"/>
<name>A0A090ADW7_9GAMM</name>
<evidence type="ECO:0000313" key="3">
    <source>
        <dbReference type="EMBL" id="BAP55069.1"/>
    </source>
</evidence>
<dbReference type="InterPro" id="IPR052901">
    <property type="entry name" value="Bact_TGase-like"/>
</dbReference>
<dbReference type="Proteomes" id="UP000031623">
    <property type="component" value="Chromosome"/>
</dbReference>
<dbReference type="EMBL" id="AP014633">
    <property type="protein sequence ID" value="BAP55069.1"/>
    <property type="molecule type" value="Genomic_DNA"/>
</dbReference>
<evidence type="ECO:0000259" key="2">
    <source>
        <dbReference type="SMART" id="SM00460"/>
    </source>
</evidence>
<dbReference type="SUPFAM" id="SSF54001">
    <property type="entry name" value="Cysteine proteinases"/>
    <property type="match status" value="1"/>
</dbReference>
<feature type="transmembrane region" description="Helical" evidence="1">
    <location>
        <begin position="9"/>
        <end position="28"/>
    </location>
</feature>
<proteinExistence type="predicted"/>
<dbReference type="Pfam" id="PF13559">
    <property type="entry name" value="DUF4129"/>
    <property type="match status" value="1"/>
</dbReference>
<dbReference type="SMART" id="SM00460">
    <property type="entry name" value="TGc"/>
    <property type="match status" value="1"/>
</dbReference>